<sequence>MPQLTFLRRVFSRRTYLYFLSISTFLCCAVFSFLAYIVLFHHVLPMRRAYWLETDYQRAMRDANQQEKVASRLAVGSRPRRRIQPLIHDVPPLHAWNAGHTRVYSEWLGLNRDGTGSFVRKGPEYWIYLGGTAREKSREEEQDPTVFTHRYRKPTCADPPYICDMYNTAFNRISERWHNAFGYQTMAFGTTKPLLRYADCDISPQFCSSRHWGLGSTPVLLVHLKVSDPCDFSMNMRGRCTGTWRFIALPMLKAPWTRQIRISLDKGGSTVVPAFPNAEEQMWSLMAQSGALDGLQYMKHSNDSFSRNSIVTVEPVENDKPRVSTPFGLVSWAVFRDFVDNPLKYPEWLKEAVIKCYVERWADIFTRWWDGVEDVVRPRSCEGVEEERARAKDAREAFIQSEMRRRDQLEARMKARDRAVADDGSMGRRGAEFLK</sequence>
<name>A0A6A6ICG0_9PLEO</name>
<dbReference type="AlphaFoldDB" id="A0A6A6ICG0"/>
<reference evidence="3" key="1">
    <citation type="journal article" date="2020" name="Stud. Mycol.">
        <title>101 Dothideomycetes genomes: a test case for predicting lifestyles and emergence of pathogens.</title>
        <authorList>
            <person name="Haridas S."/>
            <person name="Albert R."/>
            <person name="Binder M."/>
            <person name="Bloem J."/>
            <person name="Labutti K."/>
            <person name="Salamov A."/>
            <person name="Andreopoulos B."/>
            <person name="Baker S."/>
            <person name="Barry K."/>
            <person name="Bills G."/>
            <person name="Bluhm B."/>
            <person name="Cannon C."/>
            <person name="Castanera R."/>
            <person name="Culley D."/>
            <person name="Daum C."/>
            <person name="Ezra D."/>
            <person name="Gonzalez J."/>
            <person name="Henrissat B."/>
            <person name="Kuo A."/>
            <person name="Liang C."/>
            <person name="Lipzen A."/>
            <person name="Lutzoni F."/>
            <person name="Magnuson J."/>
            <person name="Mondo S."/>
            <person name="Nolan M."/>
            <person name="Ohm R."/>
            <person name="Pangilinan J."/>
            <person name="Park H.-J."/>
            <person name="Ramirez L."/>
            <person name="Alfaro M."/>
            <person name="Sun H."/>
            <person name="Tritt A."/>
            <person name="Yoshinaga Y."/>
            <person name="Zwiers L.-H."/>
            <person name="Turgeon B."/>
            <person name="Goodwin S."/>
            <person name="Spatafora J."/>
            <person name="Crous P."/>
            <person name="Grigoriev I."/>
        </authorList>
    </citation>
    <scope>NUCLEOTIDE SEQUENCE</scope>
    <source>
        <strain evidence="3">CBS 122368</strain>
    </source>
</reference>
<protein>
    <submittedName>
        <fullName evidence="3">Uncharacterized protein</fullName>
    </submittedName>
</protein>
<evidence type="ECO:0000313" key="3">
    <source>
        <dbReference type="EMBL" id="KAF2248264.1"/>
    </source>
</evidence>
<feature type="transmembrane region" description="Helical" evidence="2">
    <location>
        <begin position="16"/>
        <end position="39"/>
    </location>
</feature>
<evidence type="ECO:0000313" key="4">
    <source>
        <dbReference type="Proteomes" id="UP000800094"/>
    </source>
</evidence>
<feature type="region of interest" description="Disordered" evidence="1">
    <location>
        <begin position="416"/>
        <end position="435"/>
    </location>
</feature>
<organism evidence="3 4">
    <name type="scientific">Trematosphaeria pertusa</name>
    <dbReference type="NCBI Taxonomy" id="390896"/>
    <lineage>
        <taxon>Eukaryota</taxon>
        <taxon>Fungi</taxon>
        <taxon>Dikarya</taxon>
        <taxon>Ascomycota</taxon>
        <taxon>Pezizomycotina</taxon>
        <taxon>Dothideomycetes</taxon>
        <taxon>Pleosporomycetidae</taxon>
        <taxon>Pleosporales</taxon>
        <taxon>Massarineae</taxon>
        <taxon>Trematosphaeriaceae</taxon>
        <taxon>Trematosphaeria</taxon>
    </lineage>
</organism>
<keyword evidence="2" id="KW-0472">Membrane</keyword>
<keyword evidence="2" id="KW-0812">Transmembrane</keyword>
<dbReference type="GeneID" id="54582526"/>
<dbReference type="RefSeq" id="XP_033683268.1">
    <property type="nucleotide sequence ID" value="XM_033829196.1"/>
</dbReference>
<gene>
    <name evidence="3" type="ORF">BU26DRAFT_519987</name>
</gene>
<keyword evidence="4" id="KW-1185">Reference proteome</keyword>
<dbReference type="OrthoDB" id="3778429at2759"/>
<proteinExistence type="predicted"/>
<accession>A0A6A6ICG0</accession>
<keyword evidence="2" id="KW-1133">Transmembrane helix</keyword>
<evidence type="ECO:0000256" key="2">
    <source>
        <dbReference type="SAM" id="Phobius"/>
    </source>
</evidence>
<evidence type="ECO:0000256" key="1">
    <source>
        <dbReference type="SAM" id="MobiDB-lite"/>
    </source>
</evidence>
<dbReference type="EMBL" id="ML987196">
    <property type="protein sequence ID" value="KAF2248264.1"/>
    <property type="molecule type" value="Genomic_DNA"/>
</dbReference>
<dbReference type="Proteomes" id="UP000800094">
    <property type="component" value="Unassembled WGS sequence"/>
</dbReference>